<evidence type="ECO:0000313" key="2">
    <source>
        <dbReference type="EMBL" id="QPG04383.1"/>
    </source>
</evidence>
<protein>
    <submittedName>
        <fullName evidence="2">DUF1328 domain-containing protein</fullName>
    </submittedName>
</protein>
<keyword evidence="1" id="KW-0812">Transmembrane</keyword>
<keyword evidence="3" id="KW-1185">Reference proteome</keyword>
<sequence length="57" mass="6308">MVYWVILFITLIVIVAFFSFGGLTGTLSAIAQLFISIFTVLLVFSLIAAILKGNKRR</sequence>
<name>A0A7S9DV86_9ALTE</name>
<keyword evidence="1" id="KW-0472">Membrane</keyword>
<dbReference type="EMBL" id="CP064795">
    <property type="protein sequence ID" value="QPG04383.1"/>
    <property type="molecule type" value="Genomic_DNA"/>
</dbReference>
<feature type="transmembrane region" description="Helical" evidence="1">
    <location>
        <begin position="29"/>
        <end position="51"/>
    </location>
</feature>
<dbReference type="RefSeq" id="WP_195809479.1">
    <property type="nucleotide sequence ID" value="NZ_CP064795.1"/>
</dbReference>
<dbReference type="KEGG" id="smaa:IT774_08870"/>
<reference evidence="2 3" key="1">
    <citation type="submission" date="2020-11" db="EMBL/GenBank/DDBJ databases">
        <title>Complete genome sequence for Salinimonas sp. strain G2-b.</title>
        <authorList>
            <person name="Park S.-J."/>
        </authorList>
    </citation>
    <scope>NUCLEOTIDE SEQUENCE [LARGE SCALE GENOMIC DNA]</scope>
    <source>
        <strain evidence="2 3">G2-b</strain>
    </source>
</reference>
<keyword evidence="1" id="KW-1133">Transmembrane helix</keyword>
<organism evidence="2 3">
    <name type="scientific">Salinimonas marina</name>
    <dbReference type="NCBI Taxonomy" id="2785918"/>
    <lineage>
        <taxon>Bacteria</taxon>
        <taxon>Pseudomonadati</taxon>
        <taxon>Pseudomonadota</taxon>
        <taxon>Gammaproteobacteria</taxon>
        <taxon>Alteromonadales</taxon>
        <taxon>Alteromonadaceae</taxon>
        <taxon>Alteromonas/Salinimonas group</taxon>
        <taxon>Salinimonas</taxon>
    </lineage>
</organism>
<gene>
    <name evidence="2" type="ORF">IT774_08870</name>
</gene>
<dbReference type="Proteomes" id="UP000595095">
    <property type="component" value="Chromosome"/>
</dbReference>
<evidence type="ECO:0000256" key="1">
    <source>
        <dbReference type="SAM" id="Phobius"/>
    </source>
</evidence>
<evidence type="ECO:0000313" key="3">
    <source>
        <dbReference type="Proteomes" id="UP000595095"/>
    </source>
</evidence>
<feature type="transmembrane region" description="Helical" evidence="1">
    <location>
        <begin position="5"/>
        <end position="23"/>
    </location>
</feature>
<accession>A0A7S9DV86</accession>
<proteinExistence type="predicted"/>
<dbReference type="AlphaFoldDB" id="A0A7S9DV86"/>